<feature type="chain" id="PRO_5040841777" evidence="2">
    <location>
        <begin position="35"/>
        <end position="557"/>
    </location>
</feature>
<reference evidence="3" key="1">
    <citation type="submission" date="2022-08" db="EMBL/GenBank/DDBJ databases">
        <title>Genomic Encyclopedia of Type Strains, Phase V (KMG-V): Genome sequencing to study the core and pangenomes of soil and plant-associated prokaryotes.</title>
        <authorList>
            <person name="Whitman W."/>
        </authorList>
    </citation>
    <scope>NUCLEOTIDE SEQUENCE</scope>
    <source>
        <strain evidence="3">0</strain>
    </source>
</reference>
<evidence type="ECO:0000256" key="2">
    <source>
        <dbReference type="SAM" id="SignalP"/>
    </source>
</evidence>
<keyword evidence="2" id="KW-0732">Signal</keyword>
<dbReference type="AlphaFoldDB" id="A0A9X2Q306"/>
<dbReference type="Proteomes" id="UP001155027">
    <property type="component" value="Unassembled WGS sequence"/>
</dbReference>
<feature type="region of interest" description="Disordered" evidence="1">
    <location>
        <begin position="528"/>
        <end position="557"/>
    </location>
</feature>
<feature type="signal peptide" evidence="2">
    <location>
        <begin position="1"/>
        <end position="34"/>
    </location>
</feature>
<feature type="region of interest" description="Disordered" evidence="1">
    <location>
        <begin position="110"/>
        <end position="130"/>
    </location>
</feature>
<gene>
    <name evidence="3" type="ORF">GGP71_002550</name>
</gene>
<evidence type="ECO:0000313" key="3">
    <source>
        <dbReference type="EMBL" id="MCS3678611.1"/>
    </source>
</evidence>
<evidence type="ECO:0000256" key="1">
    <source>
        <dbReference type="SAM" id="MobiDB-lite"/>
    </source>
</evidence>
<protein>
    <submittedName>
        <fullName evidence="3">Uncharacterized protein</fullName>
    </submittedName>
</protein>
<proteinExistence type="predicted"/>
<dbReference type="EMBL" id="JANUAU010000008">
    <property type="protein sequence ID" value="MCS3678611.1"/>
    <property type="molecule type" value="Genomic_DNA"/>
</dbReference>
<sequence>MCAAFFDSTRGLRVRCAGGLLCLLAFLGGSPSSAAAQRFLSDDPLWHDPDRMDMPFPEPTPSDRGIGPLEFFERSFGVPGEYAVPAKNVNTVGGVPNSSWYTNRHYRSPMSPAALRQGPNQGPGPSARSPWRVVELGPPGGLPRAIIRDTTGRPFRILFDAPAHPEMATGAAMISSRLLHALGYNVPQHWLRRVRAGRLVPEPDSGVTQSRVDSLLASAAQRPDGTYRALVTRIPDVERRIGPFQFKGTRADDGNDVFPHEDRRELRGLRIVAAWIHHSKIRPRHTLDVGVRVGGRRFVRHYLTDLHLTLGSAGATPKSEWSGHEHVLELGRIFERIGTLGLSGGDWAEVEPPADPALGRFGIGGFDPQAWRPEWPNLAFQRTTPADAFWAAKKIRNFSRESLRVVVSTANYSSAEVADYMVRTLLARRDAIGQAFLDWGGGLDRFAARAGRLTFEDLRAAYGQAPDTLRRTVTWRAYDNRADAVSPVLTRMTSSREAVPLPDYSPSYLRASLVTPRAGTTRVYVRQTEQGQASPGGRLRRRVVGVERTAPSTAERP</sequence>
<dbReference type="RefSeq" id="WP_259080706.1">
    <property type="nucleotide sequence ID" value="NZ_JANUAU010000008.1"/>
</dbReference>
<comment type="caution">
    <text evidence="3">The sequence shown here is derived from an EMBL/GenBank/DDBJ whole genome shotgun (WGS) entry which is preliminary data.</text>
</comment>
<evidence type="ECO:0000313" key="4">
    <source>
        <dbReference type="Proteomes" id="UP001155027"/>
    </source>
</evidence>
<name>A0A9X2Q306_9BACT</name>
<organism evidence="3 4">
    <name type="scientific">Salinibacter ruber</name>
    <dbReference type="NCBI Taxonomy" id="146919"/>
    <lineage>
        <taxon>Bacteria</taxon>
        <taxon>Pseudomonadati</taxon>
        <taxon>Rhodothermota</taxon>
        <taxon>Rhodothermia</taxon>
        <taxon>Rhodothermales</taxon>
        <taxon>Salinibacteraceae</taxon>
        <taxon>Salinibacter</taxon>
    </lineage>
</organism>
<accession>A0A9X2Q306</accession>